<organism evidence="14 15">
    <name type="scientific">Mycolicibacterium fortuitum</name>
    <name type="common">Mycobacterium fortuitum</name>
    <dbReference type="NCBI Taxonomy" id="1766"/>
    <lineage>
        <taxon>Bacteria</taxon>
        <taxon>Bacillati</taxon>
        <taxon>Actinomycetota</taxon>
        <taxon>Actinomycetes</taxon>
        <taxon>Mycobacteriales</taxon>
        <taxon>Mycobacteriaceae</taxon>
        <taxon>Mycolicibacterium</taxon>
    </lineage>
</organism>
<name>A0A0N9XN50_MYCFO</name>
<keyword evidence="7 11" id="KW-0319">Glycerol metabolism</keyword>
<feature type="domain" description="O-acyltransferase WSD1-like N-terminal" evidence="12">
    <location>
        <begin position="4"/>
        <end position="255"/>
    </location>
</feature>
<dbReference type="NCBIfam" id="TIGR02946">
    <property type="entry name" value="acyl_WS_DGAT"/>
    <property type="match status" value="1"/>
</dbReference>
<dbReference type="Pfam" id="PF06974">
    <property type="entry name" value="WS_DGAT_C"/>
    <property type="match status" value="1"/>
</dbReference>
<dbReference type="PANTHER" id="PTHR31650:SF1">
    <property type="entry name" value="WAX ESTER SYNTHASE_DIACYLGLYCEROL ACYLTRANSFERASE 4-RELATED"/>
    <property type="match status" value="1"/>
</dbReference>
<dbReference type="GO" id="GO:0005886">
    <property type="term" value="C:plasma membrane"/>
    <property type="evidence" value="ECO:0007669"/>
    <property type="project" value="TreeGrafter"/>
</dbReference>
<dbReference type="GO" id="GO:0004144">
    <property type="term" value="F:diacylglycerol O-acyltransferase activity"/>
    <property type="evidence" value="ECO:0007669"/>
    <property type="project" value="UniProtKB-EC"/>
</dbReference>
<evidence type="ECO:0000256" key="7">
    <source>
        <dbReference type="ARBA" id="ARBA00022798"/>
    </source>
</evidence>
<comment type="pathway">
    <text evidence="1 11">Glycerolipid metabolism; triacylglycerol biosynthesis.</text>
</comment>
<evidence type="ECO:0000313" key="15">
    <source>
        <dbReference type="Proteomes" id="UP000057134"/>
    </source>
</evidence>
<dbReference type="PATRIC" id="fig|1766.6.peg.4523"/>
<dbReference type="InterPro" id="IPR023213">
    <property type="entry name" value="CAT-like_dom_sf"/>
</dbReference>
<dbReference type="GO" id="GO:0051701">
    <property type="term" value="P:biological process involved in interaction with host"/>
    <property type="evidence" value="ECO:0007669"/>
    <property type="project" value="TreeGrafter"/>
</dbReference>
<evidence type="ECO:0000256" key="4">
    <source>
        <dbReference type="ARBA" id="ARBA00013244"/>
    </source>
</evidence>
<comment type="similarity">
    <text evidence="3 11">Belongs to the long-chain O-acyltransferase family.</text>
</comment>
<sequence>MEQLTALDAGFLEAEDSDRHASLAIGAIAVLDGPMPRPETVAASLAERALTAPRLHQLLQTQPLDLAAPQWVEDLNFDAAHHIRYAALPQPGDDSALYRWAADIMERRLDRDRPLWECWVVDGLAGNRWALLLKVHHCIADGIAATRLLSRLCDGDVAGDVPGDGMKRQAARGTAAFSPVEWIGKAWRVSSGLPAAALQAVHGALGIVTGLLRPAAATSLIGPVTSMRRYATGEVSMDDVDTVCRELGVTVNDVALAAITDTFRNTLIRRGEKPSRDALRILVPVSVRSAEARDRTDNRVSVMLPYLPVDKADPLQQLRTVHSRLSRAKASGQREAGNILVSAANAIPFPISAWMVRALTRLPQRGVVTVATNVPGPRKRLRFMGCEVVRLLPIPPLAMQLRTGIAILSYADRLVFGVIGDYDAAPDVCELALGIERAVARLVDISIGHWRSTPVGTLQLVQGG</sequence>
<dbReference type="UniPathway" id="UPA00282"/>
<keyword evidence="6 11" id="KW-0808">Transferase</keyword>
<evidence type="ECO:0000256" key="5">
    <source>
        <dbReference type="ARBA" id="ARBA00022516"/>
    </source>
</evidence>
<keyword evidence="5 11" id="KW-0444">Lipid biosynthesis</keyword>
<evidence type="ECO:0000256" key="11">
    <source>
        <dbReference type="RuleBase" id="RU361241"/>
    </source>
</evidence>
<dbReference type="STRING" id="1766.XA26_45520"/>
<keyword evidence="8 11" id="KW-0443">Lipid metabolism</keyword>
<evidence type="ECO:0000256" key="2">
    <source>
        <dbReference type="ARBA" id="ARBA00005189"/>
    </source>
</evidence>
<dbReference type="KEGG" id="mft:XA26_45520"/>
<dbReference type="GO" id="GO:0019432">
    <property type="term" value="P:triglyceride biosynthetic process"/>
    <property type="evidence" value="ECO:0007669"/>
    <property type="project" value="UniProtKB-UniPathway"/>
</dbReference>
<evidence type="ECO:0000259" key="12">
    <source>
        <dbReference type="Pfam" id="PF03007"/>
    </source>
</evidence>
<dbReference type="GO" id="GO:0006071">
    <property type="term" value="P:glycerol metabolic process"/>
    <property type="evidence" value="ECO:0007669"/>
    <property type="project" value="UniProtKB-KW"/>
</dbReference>
<gene>
    <name evidence="14" type="ORF">XA26_45520</name>
</gene>
<evidence type="ECO:0000313" key="14">
    <source>
        <dbReference type="EMBL" id="ALI28352.1"/>
    </source>
</evidence>
<dbReference type="PANTHER" id="PTHR31650">
    <property type="entry name" value="O-ACYLTRANSFERASE (WSD1-LIKE) FAMILY PROTEIN"/>
    <property type="match status" value="1"/>
</dbReference>
<dbReference type="Proteomes" id="UP000057134">
    <property type="component" value="Chromosome"/>
</dbReference>
<proteinExistence type="inferred from homology"/>
<feature type="domain" description="O-acyltransferase WSD1 C-terminal" evidence="13">
    <location>
        <begin position="298"/>
        <end position="440"/>
    </location>
</feature>
<evidence type="ECO:0000256" key="3">
    <source>
        <dbReference type="ARBA" id="ARBA00009587"/>
    </source>
</evidence>
<reference evidence="14 15" key="1">
    <citation type="journal article" date="2015" name="MBio">
        <title>Enzymatic Degradation of Phenazines Can Generate Energy and Protect Sensitive Organisms from Toxicity.</title>
        <authorList>
            <person name="Costa K.C."/>
            <person name="Bergkessel M."/>
            <person name="Saunders S."/>
            <person name="Korlach J."/>
            <person name="Newman D.K."/>
        </authorList>
    </citation>
    <scope>NUCLEOTIDE SEQUENCE [LARGE SCALE GENOMIC DNA]</scope>
    <source>
        <strain evidence="14 15">CT6</strain>
    </source>
</reference>
<evidence type="ECO:0000256" key="10">
    <source>
        <dbReference type="ARBA" id="ARBA00048109"/>
    </source>
</evidence>
<keyword evidence="9 11" id="KW-0012">Acyltransferase</keyword>
<evidence type="ECO:0000256" key="6">
    <source>
        <dbReference type="ARBA" id="ARBA00022679"/>
    </source>
</evidence>
<dbReference type="AlphaFoldDB" id="A0A0N9XN50"/>
<dbReference type="RefSeq" id="WP_054603032.1">
    <property type="nucleotide sequence ID" value="NZ_CP011269.1"/>
</dbReference>
<dbReference type="InterPro" id="IPR014292">
    <property type="entry name" value="Acyl_transf_WS/DGAT"/>
</dbReference>
<comment type="catalytic activity">
    <reaction evidence="10 11">
        <text>an acyl-CoA + a 1,2-diacyl-sn-glycerol = a triacyl-sn-glycerol + CoA</text>
        <dbReference type="Rhea" id="RHEA:10868"/>
        <dbReference type="ChEBI" id="CHEBI:17815"/>
        <dbReference type="ChEBI" id="CHEBI:57287"/>
        <dbReference type="ChEBI" id="CHEBI:58342"/>
        <dbReference type="ChEBI" id="CHEBI:64615"/>
        <dbReference type="EC" id="2.3.1.20"/>
    </reaction>
</comment>
<evidence type="ECO:0000256" key="1">
    <source>
        <dbReference type="ARBA" id="ARBA00004771"/>
    </source>
</evidence>
<comment type="pathway">
    <text evidence="2">Lipid metabolism.</text>
</comment>
<dbReference type="GO" id="GO:0071731">
    <property type="term" value="P:response to nitric oxide"/>
    <property type="evidence" value="ECO:0007669"/>
    <property type="project" value="TreeGrafter"/>
</dbReference>
<dbReference type="EC" id="2.3.1.20" evidence="4 11"/>
<dbReference type="InterPro" id="IPR004255">
    <property type="entry name" value="O-acyltransferase_WSD1_N"/>
</dbReference>
<protein>
    <recommendedName>
        <fullName evidence="4 11">Diacylglycerol O-acyltransferase</fullName>
        <ecNumber evidence="4 11">2.3.1.20</ecNumber>
    </recommendedName>
</protein>
<dbReference type="Gene3D" id="3.30.559.10">
    <property type="entry name" value="Chloramphenicol acetyltransferase-like domain"/>
    <property type="match status" value="1"/>
</dbReference>
<keyword evidence="15" id="KW-1185">Reference proteome</keyword>
<evidence type="ECO:0000259" key="13">
    <source>
        <dbReference type="Pfam" id="PF06974"/>
    </source>
</evidence>
<dbReference type="SUPFAM" id="SSF52777">
    <property type="entry name" value="CoA-dependent acyltransferases"/>
    <property type="match status" value="1"/>
</dbReference>
<dbReference type="InterPro" id="IPR045034">
    <property type="entry name" value="O-acyltransferase_WSD1-like"/>
</dbReference>
<accession>A0A0N9XN50</accession>
<dbReference type="InterPro" id="IPR009721">
    <property type="entry name" value="O-acyltransferase_WSD1_C"/>
</dbReference>
<dbReference type="Pfam" id="PF03007">
    <property type="entry name" value="WS_DGAT_cat"/>
    <property type="match status" value="1"/>
</dbReference>
<evidence type="ECO:0000256" key="8">
    <source>
        <dbReference type="ARBA" id="ARBA00023098"/>
    </source>
</evidence>
<evidence type="ECO:0000256" key="9">
    <source>
        <dbReference type="ARBA" id="ARBA00023315"/>
    </source>
</evidence>
<dbReference type="EMBL" id="CP011269">
    <property type="protein sequence ID" value="ALI28352.1"/>
    <property type="molecule type" value="Genomic_DNA"/>
</dbReference>
<dbReference type="GO" id="GO:0001666">
    <property type="term" value="P:response to hypoxia"/>
    <property type="evidence" value="ECO:0007669"/>
    <property type="project" value="TreeGrafter"/>
</dbReference>